<dbReference type="CDD" id="cd00303">
    <property type="entry name" value="retropepsin_like"/>
    <property type="match status" value="1"/>
</dbReference>
<gene>
    <name evidence="2" type="ORF">PTTG_29480</name>
</gene>
<reference evidence="2" key="2">
    <citation type="submission" date="2016-05" db="EMBL/GenBank/DDBJ databases">
        <title>Comparative analysis highlights variable genome content of wheat rusts and divergence of the mating loci.</title>
        <authorList>
            <person name="Cuomo C.A."/>
            <person name="Bakkeren G."/>
            <person name="Szabo L."/>
            <person name="Khalil H."/>
            <person name="Joly D."/>
            <person name="Goldberg J."/>
            <person name="Young S."/>
            <person name="Zeng Q."/>
            <person name="Fellers J."/>
        </authorList>
    </citation>
    <scope>NUCLEOTIDE SEQUENCE [LARGE SCALE GENOMIC DNA]</scope>
    <source>
        <strain evidence="2">1-1 BBBD Race 1</strain>
    </source>
</reference>
<evidence type="ECO:0000313" key="3">
    <source>
        <dbReference type="EnsemblFungi" id="PTTG_29480-t43_1-p1"/>
    </source>
</evidence>
<accession>A0A180G3Q4</accession>
<dbReference type="AlphaFoldDB" id="A0A180G3Q4"/>
<dbReference type="EMBL" id="ADAS02000472">
    <property type="protein sequence ID" value="OAV87316.1"/>
    <property type="molecule type" value="Genomic_DNA"/>
</dbReference>
<organism evidence="2">
    <name type="scientific">Puccinia triticina (isolate 1-1 / race 1 (BBBD))</name>
    <name type="common">Brown leaf rust fungus</name>
    <dbReference type="NCBI Taxonomy" id="630390"/>
    <lineage>
        <taxon>Eukaryota</taxon>
        <taxon>Fungi</taxon>
        <taxon>Dikarya</taxon>
        <taxon>Basidiomycota</taxon>
        <taxon>Pucciniomycotina</taxon>
        <taxon>Pucciniomycetes</taxon>
        <taxon>Pucciniales</taxon>
        <taxon>Pucciniaceae</taxon>
        <taxon>Puccinia</taxon>
    </lineage>
</organism>
<reference evidence="3" key="4">
    <citation type="submission" date="2025-05" db="UniProtKB">
        <authorList>
            <consortium name="EnsemblFungi"/>
        </authorList>
    </citation>
    <scope>IDENTIFICATION</scope>
    <source>
        <strain evidence="3">isolate 1-1 / race 1 (BBBD)</strain>
    </source>
</reference>
<keyword evidence="4" id="KW-1185">Reference proteome</keyword>
<dbReference type="VEuPathDB" id="FungiDB:PTTG_29480"/>
<reference evidence="3 4" key="3">
    <citation type="journal article" date="2017" name="G3 (Bethesda)">
        <title>Comparative analysis highlights variable genome content of wheat rusts and divergence of the mating loci.</title>
        <authorList>
            <person name="Cuomo C.A."/>
            <person name="Bakkeren G."/>
            <person name="Khalil H.B."/>
            <person name="Panwar V."/>
            <person name="Joly D."/>
            <person name="Linning R."/>
            <person name="Sakthikumar S."/>
            <person name="Song X."/>
            <person name="Adiconis X."/>
            <person name="Fan L."/>
            <person name="Goldberg J.M."/>
            <person name="Levin J.Z."/>
            <person name="Young S."/>
            <person name="Zeng Q."/>
            <person name="Anikster Y."/>
            <person name="Bruce M."/>
            <person name="Wang M."/>
            <person name="Yin C."/>
            <person name="McCallum B."/>
            <person name="Szabo L.J."/>
            <person name="Hulbert S."/>
            <person name="Chen X."/>
            <person name="Fellers J.P."/>
        </authorList>
    </citation>
    <scope>NUCLEOTIDE SEQUENCE</scope>
    <source>
        <strain evidence="4">Isolate 1-1 / race 1 (BBBD)</strain>
        <strain evidence="3">isolate 1-1 / race 1 (BBBD)</strain>
    </source>
</reference>
<evidence type="ECO:0000313" key="4">
    <source>
        <dbReference type="Proteomes" id="UP000005240"/>
    </source>
</evidence>
<name>A0A180G3Q4_PUCT1</name>
<evidence type="ECO:0000256" key="1">
    <source>
        <dbReference type="SAM" id="MobiDB-lite"/>
    </source>
</evidence>
<reference evidence="2" key="1">
    <citation type="submission" date="2009-11" db="EMBL/GenBank/DDBJ databases">
        <authorList>
            <consortium name="The Broad Institute Genome Sequencing Platform"/>
            <person name="Ward D."/>
            <person name="Feldgarden M."/>
            <person name="Earl A."/>
            <person name="Young S.K."/>
            <person name="Zeng Q."/>
            <person name="Koehrsen M."/>
            <person name="Alvarado L."/>
            <person name="Berlin A."/>
            <person name="Bochicchio J."/>
            <person name="Borenstein D."/>
            <person name="Chapman S.B."/>
            <person name="Chen Z."/>
            <person name="Engels R."/>
            <person name="Freedman E."/>
            <person name="Gellesch M."/>
            <person name="Goldberg J."/>
            <person name="Griggs A."/>
            <person name="Gujja S."/>
            <person name="Heilman E."/>
            <person name="Heiman D."/>
            <person name="Hepburn T."/>
            <person name="Howarth C."/>
            <person name="Jen D."/>
            <person name="Larson L."/>
            <person name="Lewis B."/>
            <person name="Mehta T."/>
            <person name="Park D."/>
            <person name="Pearson M."/>
            <person name="Roberts A."/>
            <person name="Saif S."/>
            <person name="Shea T."/>
            <person name="Shenoy N."/>
            <person name="Sisk P."/>
            <person name="Stolte C."/>
            <person name="Sykes S."/>
            <person name="Thomson T."/>
            <person name="Walk T."/>
            <person name="White J."/>
            <person name="Yandava C."/>
            <person name="Izard J."/>
            <person name="Baranova O.V."/>
            <person name="Blanton J.M."/>
            <person name="Tanner A.C."/>
            <person name="Dewhirst F.E."/>
            <person name="Haas B."/>
            <person name="Nusbaum C."/>
            <person name="Birren B."/>
        </authorList>
    </citation>
    <scope>NUCLEOTIDE SEQUENCE [LARGE SCALE GENOMIC DNA]</scope>
    <source>
        <strain evidence="2">1-1 BBBD Race 1</strain>
    </source>
</reference>
<dbReference type="EnsemblFungi" id="PTTG_29480-t43_1">
    <property type="protein sequence ID" value="PTTG_29480-t43_1-p1"/>
    <property type="gene ID" value="PTTG_29480"/>
</dbReference>
<feature type="region of interest" description="Disordered" evidence="1">
    <location>
        <begin position="18"/>
        <end position="78"/>
    </location>
</feature>
<evidence type="ECO:0000313" key="2">
    <source>
        <dbReference type="EMBL" id="OAV87316.1"/>
    </source>
</evidence>
<dbReference type="Proteomes" id="UP000005240">
    <property type="component" value="Unassembled WGS sequence"/>
</dbReference>
<protein>
    <submittedName>
        <fullName evidence="2 3">Uncharacterized protein</fullName>
    </submittedName>
</protein>
<sequence>MGKEMKMDMTDMLELWKEWGGSVRRNKSGSKQSDSKWAPENLSKRSSVSRRSNAPPPDGDSGSSSPMGRPDKGKKQQSLAEVNGLPFKKQASEAPGLLADMITGESMDMSVGELFFNTFMAEKMSASDCKQRHFITTLTRADNRPFFTSRLLIQDDCMTEAYVLVDSGASASFIDIDFAERNNIETFLMAIALQFKSFNGSSATSGRILSYTTGRRGR</sequence>
<proteinExistence type="predicted"/>